<keyword evidence="7" id="KW-1185">Reference proteome</keyword>
<dbReference type="Pfam" id="PF01053">
    <property type="entry name" value="Cys_Met_Meta_PP"/>
    <property type="match status" value="1"/>
</dbReference>
<dbReference type="InterPro" id="IPR015424">
    <property type="entry name" value="PyrdxlP-dep_Trfase"/>
</dbReference>
<evidence type="ECO:0000256" key="1">
    <source>
        <dbReference type="ARBA" id="ARBA00001933"/>
    </source>
</evidence>
<dbReference type="Proteomes" id="UP001500121">
    <property type="component" value="Unassembled WGS sequence"/>
</dbReference>
<dbReference type="EMBL" id="BAABLP010000001">
    <property type="protein sequence ID" value="GAA4734972.1"/>
    <property type="molecule type" value="Genomic_DNA"/>
</dbReference>
<dbReference type="InterPro" id="IPR015422">
    <property type="entry name" value="PyrdxlP-dep_Trfase_small"/>
</dbReference>
<evidence type="ECO:0000256" key="3">
    <source>
        <dbReference type="ARBA" id="ARBA00022679"/>
    </source>
</evidence>
<organism evidence="6 7">
    <name type="scientific">Amnibacterium soli</name>
    <dbReference type="NCBI Taxonomy" id="1282736"/>
    <lineage>
        <taxon>Bacteria</taxon>
        <taxon>Bacillati</taxon>
        <taxon>Actinomycetota</taxon>
        <taxon>Actinomycetes</taxon>
        <taxon>Micrococcales</taxon>
        <taxon>Microbacteriaceae</taxon>
        <taxon>Amnibacterium</taxon>
    </lineage>
</organism>
<evidence type="ECO:0000313" key="7">
    <source>
        <dbReference type="Proteomes" id="UP001500121"/>
    </source>
</evidence>
<dbReference type="Gene3D" id="3.90.1150.10">
    <property type="entry name" value="Aspartate Aminotransferase, domain 1"/>
    <property type="match status" value="1"/>
</dbReference>
<dbReference type="InterPro" id="IPR054542">
    <property type="entry name" value="Cys_met_metab_PP"/>
</dbReference>
<evidence type="ECO:0000313" key="6">
    <source>
        <dbReference type="EMBL" id="GAA4734972.1"/>
    </source>
</evidence>
<dbReference type="SUPFAM" id="SSF53383">
    <property type="entry name" value="PLP-dependent transferases"/>
    <property type="match status" value="1"/>
</dbReference>
<evidence type="ECO:0000256" key="2">
    <source>
        <dbReference type="ARBA" id="ARBA00009077"/>
    </source>
</evidence>
<dbReference type="Gene3D" id="3.40.640.10">
    <property type="entry name" value="Type I PLP-dependent aspartate aminotransferase-like (Major domain)"/>
    <property type="match status" value="1"/>
</dbReference>
<keyword evidence="3" id="KW-0808">Transferase</keyword>
<dbReference type="PANTHER" id="PTHR43797:SF2">
    <property type="entry name" value="HOMOCYSTEINE_CYSTEINE SYNTHASE"/>
    <property type="match status" value="1"/>
</dbReference>
<dbReference type="InterPro" id="IPR015421">
    <property type="entry name" value="PyrdxlP-dep_Trfase_major"/>
</dbReference>
<dbReference type="InterPro" id="IPR000277">
    <property type="entry name" value="Cys/Met-Metab_PyrdxlP-dep_enz"/>
</dbReference>
<dbReference type="PANTHER" id="PTHR43797">
    <property type="entry name" value="HOMOCYSTEINE/CYSTEINE SYNTHASE"/>
    <property type="match status" value="1"/>
</dbReference>
<comment type="similarity">
    <text evidence="2 5">Belongs to the trans-sulfuration enzymes family.</text>
</comment>
<name>A0ABP8YQP8_9MICO</name>
<evidence type="ECO:0000256" key="4">
    <source>
        <dbReference type="ARBA" id="ARBA00022898"/>
    </source>
</evidence>
<sequence>MTGTPASPTSVPRMADREYGFRTRAIHAGNIPDEATGARAMPIYQTSAFVFDDTDDAAARFALQKYGNIYSRLANPTVAAFEERIASLEGALGSVAAASGLGAQYIAFASLVGQGDHVVASANLYGGSLTQLDITLRRFGVETTFVQSSDPEAYAAAITDRTKVVFAESVANPSGTVADIEGLAEVAHAQGVPLMIDATVATPYLSRPMEWGADIVTHSATKFLGGHGTTLGGVVSESGRFDWSGDRFPLFEESIPSYGGLQWHGNFGEYAFLTRLRAEQLRDMGPVLSPHSAFLLSLGVETLPFRMEAHVANARTVAEWLQGDDRVEFVTWAGLPDHPHHERAKKYLPKGPGSVFGFGVKGGRDAGRTFIESVDLASHVANIGDAKTLVIHPASTTHAQLSDQQLEDAGVRAGLVRISVGIEDVEDIIADLDQALDAATGRTTIA</sequence>
<dbReference type="InterPro" id="IPR006235">
    <property type="entry name" value="OAc-hSer/O-AcSer_sulfhydrylase"/>
</dbReference>
<dbReference type="NCBIfam" id="TIGR01326">
    <property type="entry name" value="OAH_OAS_sulfhy"/>
    <property type="match status" value="1"/>
</dbReference>
<gene>
    <name evidence="6" type="ORF">GCM10025783_00860</name>
</gene>
<evidence type="ECO:0000256" key="5">
    <source>
        <dbReference type="RuleBase" id="RU362118"/>
    </source>
</evidence>
<reference evidence="7" key="1">
    <citation type="journal article" date="2019" name="Int. J. Syst. Evol. Microbiol.">
        <title>The Global Catalogue of Microorganisms (GCM) 10K type strain sequencing project: providing services to taxonomists for standard genome sequencing and annotation.</title>
        <authorList>
            <consortium name="The Broad Institute Genomics Platform"/>
            <consortium name="The Broad Institute Genome Sequencing Center for Infectious Disease"/>
            <person name="Wu L."/>
            <person name="Ma J."/>
        </authorList>
    </citation>
    <scope>NUCLEOTIDE SEQUENCE [LARGE SCALE GENOMIC DNA]</scope>
    <source>
        <strain evidence="7">JCM 19015</strain>
    </source>
</reference>
<dbReference type="PIRSF" id="PIRSF001434">
    <property type="entry name" value="CGS"/>
    <property type="match status" value="1"/>
</dbReference>
<keyword evidence="4 5" id="KW-0663">Pyridoxal phosphate</keyword>
<dbReference type="CDD" id="cd00614">
    <property type="entry name" value="CGS_like"/>
    <property type="match status" value="1"/>
</dbReference>
<proteinExistence type="inferred from homology"/>
<comment type="caution">
    <text evidence="6">The sequence shown here is derived from an EMBL/GenBank/DDBJ whole genome shotgun (WGS) entry which is preliminary data.</text>
</comment>
<comment type="cofactor">
    <cofactor evidence="1 5">
        <name>pyridoxal 5'-phosphate</name>
        <dbReference type="ChEBI" id="CHEBI:597326"/>
    </cofactor>
</comment>
<protein>
    <submittedName>
        <fullName evidence="6">O-acetylhomoserine aminocarboxypropyltransferase/cysteine synthase</fullName>
    </submittedName>
</protein>
<dbReference type="PROSITE" id="PS00868">
    <property type="entry name" value="CYS_MET_METAB_PP"/>
    <property type="match status" value="1"/>
</dbReference>
<accession>A0ABP8YQP8</accession>